<sequence length="108" mass="11910">MGPWKILAISLLALLGSPLAANENAGPLERMFTYTTFGPTMLSAWSTFLTNGDPKPYQPAKTDALAFIGSDGHIRGAQFEQAFRYYHTTHRFPLMSDMQLAQAIATQD</sequence>
<feature type="chain" id="PRO_5010704702" description="DUF2388 domain-containing protein" evidence="1">
    <location>
        <begin position="21"/>
        <end position="108"/>
    </location>
</feature>
<keyword evidence="1" id="KW-0732">Signal</keyword>
<protein>
    <recommendedName>
        <fullName evidence="4">DUF2388 domain-containing protein</fullName>
    </recommendedName>
</protein>
<dbReference type="Pfam" id="PF09498">
    <property type="entry name" value="DUF2388"/>
    <property type="match status" value="1"/>
</dbReference>
<dbReference type="Proteomes" id="UP000188559">
    <property type="component" value="Unassembled WGS sequence"/>
</dbReference>
<gene>
    <name evidence="2" type="ORF">BLL37_29530</name>
</gene>
<dbReference type="GeneID" id="57374738"/>
<organism evidence="2 3">
    <name type="scientific">Pseudomonas azotoformans</name>
    <dbReference type="NCBI Taxonomy" id="47878"/>
    <lineage>
        <taxon>Bacteria</taxon>
        <taxon>Pseudomonadati</taxon>
        <taxon>Pseudomonadota</taxon>
        <taxon>Gammaproteobacteria</taxon>
        <taxon>Pseudomonadales</taxon>
        <taxon>Pseudomonadaceae</taxon>
        <taxon>Pseudomonas</taxon>
    </lineage>
</organism>
<dbReference type="EMBL" id="MNPV01000011">
    <property type="protein sequence ID" value="ONH40138.1"/>
    <property type="molecule type" value="Genomic_DNA"/>
</dbReference>
<evidence type="ECO:0008006" key="4">
    <source>
        <dbReference type="Google" id="ProtNLM"/>
    </source>
</evidence>
<accession>A0A1V2J3Z1</accession>
<dbReference type="AlphaFoldDB" id="A0A1V2J3Z1"/>
<evidence type="ECO:0000313" key="2">
    <source>
        <dbReference type="EMBL" id="ONH40138.1"/>
    </source>
</evidence>
<reference evidence="2 3" key="1">
    <citation type="submission" date="2016-10" db="EMBL/GenBank/DDBJ databases">
        <title>Pseudomonas lactis sp. nov. and Pseudomonas paralactis sp. nov., isolated from bovine raw milk.</title>
        <authorList>
            <person name="Von Neubeck M."/>
            <person name="Huptas C."/>
            <person name="Glueck C."/>
            <person name="Krewinkel M."/>
            <person name="Stoeckel M."/>
            <person name="Stressler T."/>
            <person name="Fischer L."/>
            <person name="Hinrichs J."/>
            <person name="Scherer S."/>
            <person name="Wenning M."/>
        </authorList>
    </citation>
    <scope>NUCLEOTIDE SEQUENCE [LARGE SCALE GENOMIC DNA]</scope>
    <source>
        <strain evidence="2 3">DSM 18862</strain>
    </source>
</reference>
<proteinExistence type="predicted"/>
<keyword evidence="3" id="KW-1185">Reference proteome</keyword>
<feature type="signal peptide" evidence="1">
    <location>
        <begin position="1"/>
        <end position="20"/>
    </location>
</feature>
<evidence type="ECO:0000256" key="1">
    <source>
        <dbReference type="SAM" id="SignalP"/>
    </source>
</evidence>
<evidence type="ECO:0000313" key="3">
    <source>
        <dbReference type="Proteomes" id="UP000188559"/>
    </source>
</evidence>
<name>A0A1V2J3Z1_PSEAZ</name>
<dbReference type="RefSeq" id="WP_071495983.1">
    <property type="nucleotide sequence ID" value="NZ_LT629702.1"/>
</dbReference>
<comment type="caution">
    <text evidence="2">The sequence shown here is derived from an EMBL/GenBank/DDBJ whole genome shotgun (WGS) entry which is preliminary data.</text>
</comment>
<dbReference type="InterPro" id="IPR012661">
    <property type="entry name" value="CHP02448"/>
</dbReference>
<dbReference type="OrthoDB" id="7017327at2"/>